<reference evidence="2" key="1">
    <citation type="submission" date="2022-07" db="EMBL/GenBank/DDBJ databases">
        <title>The genome of Lyophyllum shimeji provides insight into the initial evolution of ectomycorrhizal fungal genome.</title>
        <authorList>
            <person name="Kobayashi Y."/>
            <person name="Shibata T."/>
            <person name="Hirakawa H."/>
            <person name="Shigenobu S."/>
            <person name="Nishiyama T."/>
            <person name="Yamada A."/>
            <person name="Hasebe M."/>
            <person name="Kawaguchi M."/>
        </authorList>
    </citation>
    <scope>NUCLEOTIDE SEQUENCE</scope>
    <source>
        <strain evidence="2">AT787</strain>
    </source>
</reference>
<keyword evidence="3" id="KW-1185">Reference proteome</keyword>
<feature type="compositionally biased region" description="Polar residues" evidence="1">
    <location>
        <begin position="518"/>
        <end position="536"/>
    </location>
</feature>
<feature type="region of interest" description="Disordered" evidence="1">
    <location>
        <begin position="410"/>
        <end position="457"/>
    </location>
</feature>
<sequence length="565" mass="60185">MQNSLEITIDDISPLVDFQPWEAWAHTNSSTDPIGSQYYAETFTRTQQVGATASFTFKGTSVTIYGGKGAQHGNYTVTIDGDTSTASGFSPTAQYQAILATVDGLEYMTHTRTLTNTQFTFLDIDFITWTSSVSSSKSGPISKRLADDADEEFKYIPTSVWSNKPAGLNRFFSSTWHTTSSSGALVHYKFTVSPLTETQSRCAVTQNFAGLRLQLDGQSPKSYQGRKATYAPQTLLFHASDLGHGNHTVVITNSEDAVLEVDSAMLYRVDSYRSSPTALMHPDPTGAGDNTGSPSCYLRCRIRRFGHRCPCNSPLRRRRPNVSSSASTLVAEDGSNASTSRRGSRSKRRSRQDRGSAIGKPNEVPPPVPPLPPQLPHIRPVGHLIPSESVSDLLELPTTTAVQMNDSVAPPVSATSLANGQRASSPSEPSAGIPEAPGSNENTATAGPSPTLDKSRTSEVIGTTEAILLHDSSGEAGAVTQVPTPLVVPPPAASTSSSGRGLASLPEKLTRASGSVDAPTSQSSPLETTSTVSLSRNMRKAEIGTSGLGSLPLFRSRRHLDVDNA</sequence>
<feature type="region of interest" description="Disordered" evidence="1">
    <location>
        <begin position="482"/>
        <end position="538"/>
    </location>
</feature>
<dbReference type="AlphaFoldDB" id="A0A9P3PSM1"/>
<name>A0A9P3PSM1_LYOSH</name>
<gene>
    <name evidence="2" type="ORF">LshimejAT787_0900490</name>
</gene>
<comment type="caution">
    <text evidence="2">The sequence shown here is derived from an EMBL/GenBank/DDBJ whole genome shotgun (WGS) entry which is preliminary data.</text>
</comment>
<dbReference type="Proteomes" id="UP001063166">
    <property type="component" value="Unassembled WGS sequence"/>
</dbReference>
<feature type="compositionally biased region" description="Pro residues" evidence="1">
    <location>
        <begin position="363"/>
        <end position="375"/>
    </location>
</feature>
<organism evidence="2 3">
    <name type="scientific">Lyophyllum shimeji</name>
    <name type="common">Hon-shimeji</name>
    <name type="synonym">Tricholoma shimeji</name>
    <dbReference type="NCBI Taxonomy" id="47721"/>
    <lineage>
        <taxon>Eukaryota</taxon>
        <taxon>Fungi</taxon>
        <taxon>Dikarya</taxon>
        <taxon>Basidiomycota</taxon>
        <taxon>Agaricomycotina</taxon>
        <taxon>Agaricomycetes</taxon>
        <taxon>Agaricomycetidae</taxon>
        <taxon>Agaricales</taxon>
        <taxon>Tricholomatineae</taxon>
        <taxon>Lyophyllaceae</taxon>
        <taxon>Lyophyllum</taxon>
    </lineage>
</organism>
<feature type="compositionally biased region" description="Polar residues" evidence="1">
    <location>
        <begin position="439"/>
        <end position="448"/>
    </location>
</feature>
<feature type="region of interest" description="Disordered" evidence="1">
    <location>
        <begin position="311"/>
        <end position="382"/>
    </location>
</feature>
<feature type="compositionally biased region" description="Basic residues" evidence="1">
    <location>
        <begin position="342"/>
        <end position="351"/>
    </location>
</feature>
<accession>A0A9P3PSM1</accession>
<proteinExistence type="predicted"/>
<dbReference type="EMBL" id="BRPK01000009">
    <property type="protein sequence ID" value="GLB40834.1"/>
    <property type="molecule type" value="Genomic_DNA"/>
</dbReference>
<dbReference type="Gene3D" id="2.60.120.260">
    <property type="entry name" value="Galactose-binding domain-like"/>
    <property type="match status" value="1"/>
</dbReference>
<evidence type="ECO:0000313" key="3">
    <source>
        <dbReference type="Proteomes" id="UP001063166"/>
    </source>
</evidence>
<protein>
    <submittedName>
        <fullName evidence="2">Uncharacterized protein</fullName>
    </submittedName>
</protein>
<evidence type="ECO:0000256" key="1">
    <source>
        <dbReference type="SAM" id="MobiDB-lite"/>
    </source>
</evidence>
<evidence type="ECO:0000313" key="2">
    <source>
        <dbReference type="EMBL" id="GLB40834.1"/>
    </source>
</evidence>
<dbReference type="OrthoDB" id="2576082at2759"/>
<feature type="compositionally biased region" description="Polar residues" evidence="1">
    <location>
        <begin position="413"/>
        <end position="428"/>
    </location>
</feature>